<gene>
    <name evidence="2" type="ORF">CKAH01_11953</name>
</gene>
<organism evidence="2 3">
    <name type="scientific">Colletotrichum kahawae</name>
    <name type="common">Coffee berry disease fungus</name>
    <dbReference type="NCBI Taxonomy" id="34407"/>
    <lineage>
        <taxon>Eukaryota</taxon>
        <taxon>Fungi</taxon>
        <taxon>Dikarya</taxon>
        <taxon>Ascomycota</taxon>
        <taxon>Pezizomycotina</taxon>
        <taxon>Sordariomycetes</taxon>
        <taxon>Hypocreomycetidae</taxon>
        <taxon>Glomerellales</taxon>
        <taxon>Glomerellaceae</taxon>
        <taxon>Colletotrichum</taxon>
        <taxon>Colletotrichum gloeosporioides species complex</taxon>
    </lineage>
</organism>
<feature type="region of interest" description="Disordered" evidence="1">
    <location>
        <begin position="1"/>
        <end position="29"/>
    </location>
</feature>
<evidence type="ECO:0000313" key="2">
    <source>
        <dbReference type="EMBL" id="KAK2777756.1"/>
    </source>
</evidence>
<comment type="caution">
    <text evidence="2">The sequence shown here is derived from an EMBL/GenBank/DDBJ whole genome shotgun (WGS) entry which is preliminary data.</text>
</comment>
<accession>A0AAD9YTR3</accession>
<dbReference type="EMBL" id="VYYT01000016">
    <property type="protein sequence ID" value="KAK2777756.1"/>
    <property type="molecule type" value="Genomic_DNA"/>
</dbReference>
<name>A0AAD9YTR3_COLKA</name>
<reference evidence="2" key="1">
    <citation type="submission" date="2023-02" db="EMBL/GenBank/DDBJ databases">
        <title>Colletotrichum kahawae CIFC_Que2 genome sequencing and assembly.</title>
        <authorList>
            <person name="Baroncelli R."/>
        </authorList>
    </citation>
    <scope>NUCLEOTIDE SEQUENCE</scope>
    <source>
        <strain evidence="2">CIFC_Que2</strain>
    </source>
</reference>
<sequence>MRCDDQDTLADEFSDQQDLHKHMTDDDNDDENTAVILQCLFGDLDPVRLFAALSNHDAPSRRRISVTGGPQSLEVVDQHGCGVRGNHSRPGVDLTDIDFHQAAFWLDNRRRVHHTDIWYCEKCPDETHHVVS</sequence>
<feature type="compositionally biased region" description="Acidic residues" evidence="1">
    <location>
        <begin position="1"/>
        <end position="15"/>
    </location>
</feature>
<evidence type="ECO:0000256" key="1">
    <source>
        <dbReference type="SAM" id="MobiDB-lite"/>
    </source>
</evidence>
<evidence type="ECO:0000313" key="3">
    <source>
        <dbReference type="Proteomes" id="UP001281614"/>
    </source>
</evidence>
<dbReference type="AlphaFoldDB" id="A0AAD9YTR3"/>
<protein>
    <submittedName>
        <fullName evidence="2">Uncharacterized protein</fullName>
    </submittedName>
</protein>
<proteinExistence type="predicted"/>
<dbReference type="Proteomes" id="UP001281614">
    <property type="component" value="Unassembled WGS sequence"/>
</dbReference>
<keyword evidence="3" id="KW-1185">Reference proteome</keyword>